<dbReference type="CDD" id="cd00093">
    <property type="entry name" value="HTH_XRE"/>
    <property type="match status" value="1"/>
</dbReference>
<dbReference type="Gene3D" id="1.10.260.40">
    <property type="entry name" value="lambda repressor-like DNA-binding domains"/>
    <property type="match status" value="1"/>
</dbReference>
<dbReference type="GO" id="GO:0003677">
    <property type="term" value="F:DNA binding"/>
    <property type="evidence" value="ECO:0007669"/>
    <property type="project" value="InterPro"/>
</dbReference>
<accession>A0A923ID17</accession>
<sequence>MSVNYLSNIETGRDICSTVLLLGIANLLNTSIDYILGDNLNYNKMNHTTGEQHA</sequence>
<gene>
    <name evidence="2" type="ORF">H8S23_04720</name>
</gene>
<dbReference type="SUPFAM" id="SSF47413">
    <property type="entry name" value="lambda repressor-like DNA-binding domains"/>
    <property type="match status" value="1"/>
</dbReference>
<dbReference type="EMBL" id="JACONZ010000001">
    <property type="protein sequence ID" value="MBC5580800.1"/>
    <property type="molecule type" value="Genomic_DNA"/>
</dbReference>
<dbReference type="InterPro" id="IPR010982">
    <property type="entry name" value="Lambda_DNA-bd_dom_sf"/>
</dbReference>
<dbReference type="Proteomes" id="UP000659630">
    <property type="component" value="Unassembled WGS sequence"/>
</dbReference>
<dbReference type="InterPro" id="IPR001387">
    <property type="entry name" value="Cro/C1-type_HTH"/>
</dbReference>
<evidence type="ECO:0000313" key="2">
    <source>
        <dbReference type="EMBL" id="MBC5580800.1"/>
    </source>
</evidence>
<keyword evidence="3" id="KW-1185">Reference proteome</keyword>
<name>A0A923ID17_9FIRM</name>
<feature type="domain" description="HTH cro/C1-type" evidence="1">
    <location>
        <begin position="1"/>
        <end position="35"/>
    </location>
</feature>
<dbReference type="PROSITE" id="PS50943">
    <property type="entry name" value="HTH_CROC1"/>
    <property type="match status" value="1"/>
</dbReference>
<reference evidence="2" key="1">
    <citation type="submission" date="2020-08" db="EMBL/GenBank/DDBJ databases">
        <title>Genome public.</title>
        <authorList>
            <person name="Liu C."/>
            <person name="Sun Q."/>
        </authorList>
    </citation>
    <scope>NUCLEOTIDE SEQUENCE</scope>
    <source>
        <strain evidence="2">BX8</strain>
    </source>
</reference>
<protein>
    <submittedName>
        <fullName evidence="2">Helix-turn-helix transcriptional regulator</fullName>
    </submittedName>
</protein>
<proteinExistence type="predicted"/>
<evidence type="ECO:0000313" key="3">
    <source>
        <dbReference type="Proteomes" id="UP000659630"/>
    </source>
</evidence>
<evidence type="ECO:0000259" key="1">
    <source>
        <dbReference type="PROSITE" id="PS50943"/>
    </source>
</evidence>
<organism evidence="2 3">
    <name type="scientific">Anaerofilum hominis</name>
    <dbReference type="NCBI Taxonomy" id="2763016"/>
    <lineage>
        <taxon>Bacteria</taxon>
        <taxon>Bacillati</taxon>
        <taxon>Bacillota</taxon>
        <taxon>Clostridia</taxon>
        <taxon>Eubacteriales</taxon>
        <taxon>Oscillospiraceae</taxon>
        <taxon>Anaerofilum</taxon>
    </lineage>
</organism>
<dbReference type="RefSeq" id="WP_186887126.1">
    <property type="nucleotide sequence ID" value="NZ_JACONZ010000001.1"/>
</dbReference>
<comment type="caution">
    <text evidence="2">The sequence shown here is derived from an EMBL/GenBank/DDBJ whole genome shotgun (WGS) entry which is preliminary data.</text>
</comment>
<dbReference type="AlphaFoldDB" id="A0A923ID17"/>